<sequence>MTGDGFSRPTDFDLTRYWAESQRSFRASRPSYPIVLRVRDHALRRFKPTAPMVPADDDGWWIVHTDLENAHEACAAVLAQAGDAVVLAPPELATMVRSAAHAIAESHP</sequence>
<accession>A0A7W0DTE1</accession>
<evidence type="ECO:0000313" key="2">
    <source>
        <dbReference type="EMBL" id="MBA2950907.1"/>
    </source>
</evidence>
<dbReference type="Pfam" id="PF25583">
    <property type="entry name" value="WCX"/>
    <property type="match status" value="1"/>
</dbReference>
<dbReference type="EMBL" id="JACEHE010000035">
    <property type="protein sequence ID" value="MBA2950907.1"/>
    <property type="molecule type" value="Genomic_DNA"/>
</dbReference>
<organism evidence="2 3">
    <name type="scientific">Streptomyces himalayensis subsp. himalayensis</name>
    <dbReference type="NCBI Taxonomy" id="2756131"/>
    <lineage>
        <taxon>Bacteria</taxon>
        <taxon>Bacillati</taxon>
        <taxon>Actinomycetota</taxon>
        <taxon>Actinomycetes</taxon>
        <taxon>Kitasatosporales</taxon>
        <taxon>Streptomycetaceae</taxon>
        <taxon>Streptomyces</taxon>
        <taxon>Streptomyces himalayensis</taxon>
    </lineage>
</organism>
<gene>
    <name evidence="2" type="ORF">H1D24_35415</name>
</gene>
<evidence type="ECO:0000313" key="3">
    <source>
        <dbReference type="Proteomes" id="UP000545761"/>
    </source>
</evidence>
<name>A0A7W0DTE1_9ACTN</name>
<evidence type="ECO:0000259" key="1">
    <source>
        <dbReference type="Pfam" id="PF25583"/>
    </source>
</evidence>
<protein>
    <submittedName>
        <fullName evidence="2">WYL domain-containing protein</fullName>
    </submittedName>
</protein>
<comment type="caution">
    <text evidence="2">The sequence shown here is derived from an EMBL/GenBank/DDBJ whole genome shotgun (WGS) entry which is preliminary data.</text>
</comment>
<proteinExistence type="predicted"/>
<dbReference type="AlphaFoldDB" id="A0A7W0DTE1"/>
<feature type="domain" description="WCX" evidence="1">
    <location>
        <begin position="31"/>
        <end position="104"/>
    </location>
</feature>
<dbReference type="Proteomes" id="UP000545761">
    <property type="component" value="Unassembled WGS sequence"/>
</dbReference>
<reference evidence="2 3" key="1">
    <citation type="submission" date="2020-07" db="EMBL/GenBank/DDBJ databases">
        <title>Streptomyces isolated from Indian soil.</title>
        <authorList>
            <person name="Mandal S."/>
            <person name="Maiti P.K."/>
        </authorList>
    </citation>
    <scope>NUCLEOTIDE SEQUENCE [LARGE SCALE GENOMIC DNA]</scope>
    <source>
        <strain evidence="2 3">PSKA28</strain>
    </source>
</reference>
<dbReference type="InterPro" id="IPR057727">
    <property type="entry name" value="WCX_dom"/>
</dbReference>